<protein>
    <submittedName>
        <fullName evidence="2">Uncharacterized protein</fullName>
    </submittedName>
</protein>
<dbReference type="AlphaFoldDB" id="A0ABD2B4K9"/>
<feature type="compositionally biased region" description="Polar residues" evidence="1">
    <location>
        <begin position="44"/>
        <end position="60"/>
    </location>
</feature>
<accession>A0ABD2B4K9</accession>
<organism evidence="2 3">
    <name type="scientific">Vespula maculifrons</name>
    <name type="common">Eastern yellow jacket</name>
    <name type="synonym">Wasp</name>
    <dbReference type="NCBI Taxonomy" id="7453"/>
    <lineage>
        <taxon>Eukaryota</taxon>
        <taxon>Metazoa</taxon>
        <taxon>Ecdysozoa</taxon>
        <taxon>Arthropoda</taxon>
        <taxon>Hexapoda</taxon>
        <taxon>Insecta</taxon>
        <taxon>Pterygota</taxon>
        <taxon>Neoptera</taxon>
        <taxon>Endopterygota</taxon>
        <taxon>Hymenoptera</taxon>
        <taxon>Apocrita</taxon>
        <taxon>Aculeata</taxon>
        <taxon>Vespoidea</taxon>
        <taxon>Vespidae</taxon>
        <taxon>Vespinae</taxon>
        <taxon>Vespula</taxon>
    </lineage>
</organism>
<comment type="caution">
    <text evidence="2">The sequence shown here is derived from an EMBL/GenBank/DDBJ whole genome shotgun (WGS) entry which is preliminary data.</text>
</comment>
<evidence type="ECO:0000313" key="3">
    <source>
        <dbReference type="Proteomes" id="UP001607303"/>
    </source>
</evidence>
<sequence length="121" mass="13881">MDRKFPVDIARCTLLQRLLLVAVDKRHGYSGDIRDTVASRYSQISTSKRQLSTDRSSTDSIPYEIPSKISEPIKTFPKIPLVAKIRPEDRPMVQTVSKKEKNEGIDEILTKWNVHKKSTKK</sequence>
<evidence type="ECO:0000256" key="1">
    <source>
        <dbReference type="SAM" id="MobiDB-lite"/>
    </source>
</evidence>
<evidence type="ECO:0000313" key="2">
    <source>
        <dbReference type="EMBL" id="KAL2727635.1"/>
    </source>
</evidence>
<keyword evidence="3" id="KW-1185">Reference proteome</keyword>
<gene>
    <name evidence="2" type="ORF">V1477_016911</name>
</gene>
<feature type="region of interest" description="Disordered" evidence="1">
    <location>
        <begin position="44"/>
        <end position="64"/>
    </location>
</feature>
<name>A0ABD2B4K9_VESMC</name>
<dbReference type="Proteomes" id="UP001607303">
    <property type="component" value="Unassembled WGS sequence"/>
</dbReference>
<reference evidence="2 3" key="1">
    <citation type="journal article" date="2024" name="Ann. Entomol. Soc. Am.">
        <title>Genomic analyses of the southern and eastern yellowjacket wasps (Hymenoptera: Vespidae) reveal evolutionary signatures of social life.</title>
        <authorList>
            <person name="Catto M.A."/>
            <person name="Caine P.B."/>
            <person name="Orr S.E."/>
            <person name="Hunt B.G."/>
            <person name="Goodisman M.A.D."/>
        </authorList>
    </citation>
    <scope>NUCLEOTIDE SEQUENCE [LARGE SCALE GENOMIC DNA]</scope>
    <source>
        <strain evidence="2">232</strain>
        <tissue evidence="2">Head and thorax</tissue>
    </source>
</reference>
<proteinExistence type="predicted"/>
<dbReference type="EMBL" id="JAYRBN010000100">
    <property type="protein sequence ID" value="KAL2727635.1"/>
    <property type="molecule type" value="Genomic_DNA"/>
</dbReference>